<sequence length="282" mass="32128">MNGFSKGLTYYLLLQNPSNLFTKSFRVTILRSESFIIMEEMSALYGYEIPTTCTVLVCLEIVAHHMDSLQTTVYENGILGDRVFILKNCLKLLFFTHAKVPAMIIWQSMDDLKHKLFYTNLELQKIKMKADVTLRKHKDTVQHLLNLLANAYKERDGARDQLHKLIYKSMSSRSPDQILAQVLPESPILNMYPKANLSKSKSNSEACSHLLHCSSSVDSFDAAATPDFPNKNMVGLSNMGLLNQPFVQEQHNGSKFTGFNLCLLSNFNSPRYDFHSKFQKSK</sequence>
<dbReference type="PANTHER" id="PTHR33431:SF12">
    <property type="entry name" value="HIGH MOBILITY GROUP BOX PROTEIN, PUTATIVE (DUF1635)-RELATED"/>
    <property type="match status" value="1"/>
</dbReference>
<protein>
    <submittedName>
        <fullName evidence="1">Uncharacterized protein</fullName>
    </submittedName>
</protein>
<evidence type="ECO:0000313" key="1">
    <source>
        <dbReference type="EMBL" id="KAG6760572.1"/>
    </source>
</evidence>
<reference evidence="1" key="1">
    <citation type="journal article" date="2020" name="bioRxiv">
        <title>Hybrid origin of Populus tomentosa Carr. identified through genome sequencing and phylogenomic analysis.</title>
        <authorList>
            <person name="An X."/>
            <person name="Gao K."/>
            <person name="Chen Z."/>
            <person name="Li J."/>
            <person name="Yang X."/>
            <person name="Yang X."/>
            <person name="Zhou J."/>
            <person name="Guo T."/>
            <person name="Zhao T."/>
            <person name="Huang S."/>
            <person name="Miao D."/>
            <person name="Khan W.U."/>
            <person name="Rao P."/>
            <person name="Ye M."/>
            <person name="Lei B."/>
            <person name="Liao W."/>
            <person name="Wang J."/>
            <person name="Ji L."/>
            <person name="Li Y."/>
            <person name="Guo B."/>
            <person name="Mustafa N.S."/>
            <person name="Li S."/>
            <person name="Yun Q."/>
            <person name="Keller S.R."/>
            <person name="Mao J."/>
            <person name="Zhang R."/>
            <person name="Strauss S.H."/>
        </authorList>
    </citation>
    <scope>NUCLEOTIDE SEQUENCE</scope>
    <source>
        <strain evidence="1">GM15</strain>
        <tissue evidence="1">Leaf</tissue>
    </source>
</reference>
<proteinExistence type="predicted"/>
<comment type="caution">
    <text evidence="1">The sequence shown here is derived from an EMBL/GenBank/DDBJ whole genome shotgun (WGS) entry which is preliminary data.</text>
</comment>
<gene>
    <name evidence="1" type="ORF">POTOM_037095</name>
</gene>
<accession>A0A8X7Z3K2</accession>
<dbReference type="EMBL" id="JAAWWB010000019">
    <property type="protein sequence ID" value="KAG6760572.1"/>
    <property type="molecule type" value="Genomic_DNA"/>
</dbReference>
<evidence type="ECO:0000313" key="2">
    <source>
        <dbReference type="Proteomes" id="UP000886885"/>
    </source>
</evidence>
<dbReference type="InterPro" id="IPR012862">
    <property type="entry name" value="DUF1635"/>
</dbReference>
<dbReference type="Proteomes" id="UP000886885">
    <property type="component" value="Chromosome 10A"/>
</dbReference>
<organism evidence="1 2">
    <name type="scientific">Populus tomentosa</name>
    <name type="common">Chinese white poplar</name>
    <dbReference type="NCBI Taxonomy" id="118781"/>
    <lineage>
        <taxon>Eukaryota</taxon>
        <taxon>Viridiplantae</taxon>
        <taxon>Streptophyta</taxon>
        <taxon>Embryophyta</taxon>
        <taxon>Tracheophyta</taxon>
        <taxon>Spermatophyta</taxon>
        <taxon>Magnoliopsida</taxon>
        <taxon>eudicotyledons</taxon>
        <taxon>Gunneridae</taxon>
        <taxon>Pentapetalae</taxon>
        <taxon>rosids</taxon>
        <taxon>fabids</taxon>
        <taxon>Malpighiales</taxon>
        <taxon>Salicaceae</taxon>
        <taxon>Saliceae</taxon>
        <taxon>Populus</taxon>
    </lineage>
</organism>
<keyword evidence="2" id="KW-1185">Reference proteome</keyword>
<dbReference type="OrthoDB" id="778241at2759"/>
<name>A0A8X7Z3K2_POPTO</name>
<dbReference type="Pfam" id="PF07795">
    <property type="entry name" value="DUF1635"/>
    <property type="match status" value="1"/>
</dbReference>
<dbReference type="AlphaFoldDB" id="A0A8X7Z3K2"/>
<dbReference type="PANTHER" id="PTHR33431">
    <property type="entry name" value="ENABLED-LIKE PROTEIN (DUF1635)"/>
    <property type="match status" value="1"/>
</dbReference>